<dbReference type="SMART" id="SM00862">
    <property type="entry name" value="Trans_reg_C"/>
    <property type="match status" value="1"/>
</dbReference>
<dbReference type="InterPro" id="IPR001789">
    <property type="entry name" value="Sig_transdc_resp-reg_receiver"/>
</dbReference>
<dbReference type="Proteomes" id="UP000177515">
    <property type="component" value="Chromosome 2"/>
</dbReference>
<evidence type="ECO:0000259" key="4">
    <source>
        <dbReference type="PROSITE" id="PS50110"/>
    </source>
</evidence>
<dbReference type="InterPro" id="IPR039420">
    <property type="entry name" value="WalR-like"/>
</dbReference>
<dbReference type="PROSITE" id="PS50110">
    <property type="entry name" value="RESPONSE_REGULATORY"/>
    <property type="match status" value="1"/>
</dbReference>
<dbReference type="Pfam" id="PF00486">
    <property type="entry name" value="Trans_reg_C"/>
    <property type="match status" value="1"/>
</dbReference>
<dbReference type="Gene3D" id="1.10.10.10">
    <property type="entry name" value="Winged helix-like DNA-binding domain superfamily/Winged helix DNA-binding domain"/>
    <property type="match status" value="1"/>
</dbReference>
<feature type="DNA-binding region" description="OmpR/PhoB-type" evidence="3">
    <location>
        <begin position="126"/>
        <end position="225"/>
    </location>
</feature>
<dbReference type="PANTHER" id="PTHR48111:SF47">
    <property type="entry name" value="TRANSCRIPTIONAL REGULATORY PROTEIN RSTA"/>
    <property type="match status" value="1"/>
</dbReference>
<evidence type="ECO:0000256" key="3">
    <source>
        <dbReference type="PROSITE-ProRule" id="PRU01091"/>
    </source>
</evidence>
<evidence type="ECO:0000259" key="5">
    <source>
        <dbReference type="PROSITE" id="PS51755"/>
    </source>
</evidence>
<dbReference type="InterPro" id="IPR011006">
    <property type="entry name" value="CheY-like_superfamily"/>
</dbReference>
<dbReference type="RefSeq" id="WP_071019904.1">
    <property type="nucleotide sequence ID" value="NZ_CP017755.1"/>
</dbReference>
<evidence type="ECO:0000313" key="7">
    <source>
        <dbReference type="Proteomes" id="UP000177515"/>
    </source>
</evidence>
<dbReference type="InterPro" id="IPR001867">
    <property type="entry name" value="OmpR/PhoB-type_DNA-bd"/>
</dbReference>
<dbReference type="InterPro" id="IPR036388">
    <property type="entry name" value="WH-like_DNA-bd_sf"/>
</dbReference>
<keyword evidence="2" id="KW-0597">Phosphoprotein</keyword>
<dbReference type="SUPFAM" id="SSF46894">
    <property type="entry name" value="C-terminal effector domain of the bipartite response regulators"/>
    <property type="match status" value="1"/>
</dbReference>
<dbReference type="Gene3D" id="3.40.50.2300">
    <property type="match status" value="1"/>
</dbReference>
<dbReference type="Pfam" id="PF00072">
    <property type="entry name" value="Response_reg"/>
    <property type="match status" value="1"/>
</dbReference>
<evidence type="ECO:0000256" key="1">
    <source>
        <dbReference type="ARBA" id="ARBA00023125"/>
    </source>
</evidence>
<dbReference type="InterPro" id="IPR016032">
    <property type="entry name" value="Sig_transdc_resp-reg_C-effctor"/>
</dbReference>
<dbReference type="SUPFAM" id="SSF52172">
    <property type="entry name" value="CheY-like"/>
    <property type="match status" value="1"/>
</dbReference>
<sequence length="234" mass="26027">MTRALIVEDDLKLARLIAQYLGQHGFLVTQVHRGDAVLAAVRASAPDIVVLDQMLPGRDGMQVCRDLRAVSPVPVLMLSARGENVDVILGLEAGADDYVAKPVEPRVLLARMRALLRRPVQWLAEVPRLAFDALEIERSSRTVVLEGRPVDVTTMEFEMLWALASRAGTVLTRDDLLNAVRGVDFNGLDRSVDVCIGRLRRKLNDNPRDPARIKTVWGRGYLFARAREQRSAPC</sequence>
<gene>
    <name evidence="6" type="ORF">BKK80_27795</name>
</gene>
<feature type="domain" description="Response regulatory" evidence="4">
    <location>
        <begin position="3"/>
        <end position="116"/>
    </location>
</feature>
<proteinExistence type="predicted"/>
<dbReference type="Gene3D" id="6.10.250.690">
    <property type="match status" value="1"/>
</dbReference>
<name>A0ABN4TQI4_9BURK</name>
<feature type="domain" description="OmpR/PhoB-type" evidence="5">
    <location>
        <begin position="126"/>
        <end position="225"/>
    </location>
</feature>
<dbReference type="SMART" id="SM00448">
    <property type="entry name" value="REC"/>
    <property type="match status" value="1"/>
</dbReference>
<dbReference type="CDD" id="cd00383">
    <property type="entry name" value="trans_reg_C"/>
    <property type="match status" value="1"/>
</dbReference>
<evidence type="ECO:0000256" key="2">
    <source>
        <dbReference type="PROSITE-ProRule" id="PRU00169"/>
    </source>
</evidence>
<dbReference type="EMBL" id="CP017755">
    <property type="protein sequence ID" value="AOZ09547.1"/>
    <property type="molecule type" value="Genomic_DNA"/>
</dbReference>
<dbReference type="GO" id="GO:0003677">
    <property type="term" value="F:DNA binding"/>
    <property type="evidence" value="ECO:0007669"/>
    <property type="project" value="UniProtKB-KW"/>
</dbReference>
<dbReference type="PROSITE" id="PS51755">
    <property type="entry name" value="OMPR_PHOB"/>
    <property type="match status" value="1"/>
</dbReference>
<reference evidence="6 7" key="1">
    <citation type="submission" date="2016-10" db="EMBL/GenBank/DDBJ databases">
        <title>Complete genome sequences of three Cupriavidus strains isolated from various Malaysian environments.</title>
        <authorList>
            <person name="Abdullah A.A.-A."/>
            <person name="Shafie N.A.H."/>
            <person name="Lau N.S."/>
        </authorList>
    </citation>
    <scope>NUCLEOTIDE SEQUENCE [LARGE SCALE GENOMIC DNA]</scope>
    <source>
        <strain evidence="6 7">USMAA1020</strain>
    </source>
</reference>
<dbReference type="PANTHER" id="PTHR48111">
    <property type="entry name" value="REGULATOR OF RPOS"/>
    <property type="match status" value="1"/>
</dbReference>
<keyword evidence="1 3" id="KW-0238">DNA-binding</keyword>
<protein>
    <submittedName>
        <fullName evidence="6">DNA-binding response regulator</fullName>
    </submittedName>
</protein>
<feature type="modified residue" description="4-aspartylphosphate" evidence="2">
    <location>
        <position position="52"/>
    </location>
</feature>
<accession>A0ABN4TQI4</accession>
<evidence type="ECO:0000313" key="6">
    <source>
        <dbReference type="EMBL" id="AOZ09547.1"/>
    </source>
</evidence>
<keyword evidence="7" id="KW-1185">Reference proteome</keyword>
<organism evidence="6 7">
    <name type="scientific">Cupriavidus malaysiensis</name>
    <dbReference type="NCBI Taxonomy" id="367825"/>
    <lineage>
        <taxon>Bacteria</taxon>
        <taxon>Pseudomonadati</taxon>
        <taxon>Pseudomonadota</taxon>
        <taxon>Betaproteobacteria</taxon>
        <taxon>Burkholderiales</taxon>
        <taxon>Burkholderiaceae</taxon>
        <taxon>Cupriavidus</taxon>
    </lineage>
</organism>